<dbReference type="InterPro" id="IPR050228">
    <property type="entry name" value="Carboxylesterase_BioH"/>
</dbReference>
<comment type="caution">
    <text evidence="3">The sequence shown here is derived from an EMBL/GenBank/DDBJ whole genome shotgun (WGS) entry which is preliminary data.</text>
</comment>
<dbReference type="Gene3D" id="3.40.50.1820">
    <property type="entry name" value="alpha/beta hydrolase"/>
    <property type="match status" value="1"/>
</dbReference>
<sequence>MSATAARPQMRRLRTGDAEVGLRSSGTPGPDVVLVHGIGASSRYFEPLAHELSRDHNVHLVELPGHAGMERPQTGLTMAGYGAAVTGALRQAGIEDALLAGHSMGCQVVVEAALADPGLVASMLLLAPTVNRAERNAAAQAFRLAQDTLHETLAVNRIVFTDYLRTGPRWYLGTLRSMLDHRMEARLALTHCPVAVVSGSRDPIVPRSWLLRLEEARDGVGLGEIPAAPHVLMWNRPEQTAEWVRKLQKAVH</sequence>
<gene>
    <name evidence="3" type="ORF">GCM10009688_15340</name>
</gene>
<dbReference type="InterPro" id="IPR000073">
    <property type="entry name" value="AB_hydrolase_1"/>
</dbReference>
<protein>
    <submittedName>
        <fullName evidence="3">Alpha/beta hydrolase</fullName>
    </submittedName>
</protein>
<name>A0ABN2P412_9MICC</name>
<accession>A0ABN2P412</accession>
<dbReference type="PANTHER" id="PTHR43194:SF5">
    <property type="entry name" value="PIMELOYL-[ACYL-CARRIER PROTEIN] METHYL ESTER ESTERASE"/>
    <property type="match status" value="1"/>
</dbReference>
<keyword evidence="3" id="KW-0378">Hydrolase</keyword>
<feature type="domain" description="AB hydrolase-1" evidence="2">
    <location>
        <begin position="32"/>
        <end position="242"/>
    </location>
</feature>
<reference evidence="3 4" key="1">
    <citation type="journal article" date="2019" name="Int. J. Syst. Evol. Microbiol.">
        <title>The Global Catalogue of Microorganisms (GCM) 10K type strain sequencing project: providing services to taxonomists for standard genome sequencing and annotation.</title>
        <authorList>
            <consortium name="The Broad Institute Genomics Platform"/>
            <consortium name="The Broad Institute Genome Sequencing Center for Infectious Disease"/>
            <person name="Wu L."/>
            <person name="Ma J."/>
        </authorList>
    </citation>
    <scope>NUCLEOTIDE SEQUENCE [LARGE SCALE GENOMIC DNA]</scope>
    <source>
        <strain evidence="3 4">JCM 13316</strain>
    </source>
</reference>
<feature type="region of interest" description="Disordered" evidence="1">
    <location>
        <begin position="1"/>
        <end position="25"/>
    </location>
</feature>
<evidence type="ECO:0000256" key="1">
    <source>
        <dbReference type="SAM" id="MobiDB-lite"/>
    </source>
</evidence>
<dbReference type="Proteomes" id="UP001500784">
    <property type="component" value="Unassembled WGS sequence"/>
</dbReference>
<dbReference type="SUPFAM" id="SSF53474">
    <property type="entry name" value="alpha/beta-Hydrolases"/>
    <property type="match status" value="1"/>
</dbReference>
<dbReference type="EMBL" id="BAAALV010000002">
    <property type="protein sequence ID" value="GAA1911304.1"/>
    <property type="molecule type" value="Genomic_DNA"/>
</dbReference>
<dbReference type="Pfam" id="PF12697">
    <property type="entry name" value="Abhydrolase_6"/>
    <property type="match status" value="1"/>
</dbReference>
<evidence type="ECO:0000313" key="4">
    <source>
        <dbReference type="Proteomes" id="UP001500784"/>
    </source>
</evidence>
<dbReference type="PANTHER" id="PTHR43194">
    <property type="entry name" value="HYDROLASE ALPHA/BETA FOLD FAMILY"/>
    <property type="match status" value="1"/>
</dbReference>
<dbReference type="InterPro" id="IPR029058">
    <property type="entry name" value="AB_hydrolase_fold"/>
</dbReference>
<keyword evidence="4" id="KW-1185">Reference proteome</keyword>
<dbReference type="RefSeq" id="WP_152226337.1">
    <property type="nucleotide sequence ID" value="NZ_BAAALV010000002.1"/>
</dbReference>
<organism evidence="3 4">
    <name type="scientific">Arthrobacter gandavensis</name>
    <dbReference type="NCBI Taxonomy" id="169960"/>
    <lineage>
        <taxon>Bacteria</taxon>
        <taxon>Bacillati</taxon>
        <taxon>Actinomycetota</taxon>
        <taxon>Actinomycetes</taxon>
        <taxon>Micrococcales</taxon>
        <taxon>Micrococcaceae</taxon>
        <taxon>Arthrobacter</taxon>
    </lineage>
</organism>
<evidence type="ECO:0000259" key="2">
    <source>
        <dbReference type="Pfam" id="PF12697"/>
    </source>
</evidence>
<dbReference type="GO" id="GO:0016787">
    <property type="term" value="F:hydrolase activity"/>
    <property type="evidence" value="ECO:0007669"/>
    <property type="project" value="UniProtKB-KW"/>
</dbReference>
<evidence type="ECO:0000313" key="3">
    <source>
        <dbReference type="EMBL" id="GAA1911304.1"/>
    </source>
</evidence>
<proteinExistence type="predicted"/>